<dbReference type="InterPro" id="IPR010920">
    <property type="entry name" value="LSM_dom_sf"/>
</dbReference>
<dbReference type="RefSeq" id="XP_024325237.1">
    <property type="nucleotide sequence ID" value="XM_024466564.1"/>
</dbReference>
<dbReference type="CDD" id="cd01732">
    <property type="entry name" value="LSm5"/>
    <property type="match status" value="1"/>
</dbReference>
<dbReference type="Gene3D" id="2.30.30.100">
    <property type="match status" value="1"/>
</dbReference>
<organism evidence="11">
    <name type="scientific">Pseudogymnoascus destructans</name>
    <dbReference type="NCBI Taxonomy" id="655981"/>
    <lineage>
        <taxon>Eukaryota</taxon>
        <taxon>Fungi</taxon>
        <taxon>Dikarya</taxon>
        <taxon>Ascomycota</taxon>
        <taxon>Pezizomycotina</taxon>
        <taxon>Leotiomycetes</taxon>
        <taxon>Thelebolales</taxon>
        <taxon>Thelebolaceae</taxon>
        <taxon>Pseudogymnoascus</taxon>
    </lineage>
</organism>
<evidence type="ECO:0000256" key="2">
    <source>
        <dbReference type="ARBA" id="ARBA00006850"/>
    </source>
</evidence>
<dbReference type="PROSITE" id="PS52002">
    <property type="entry name" value="SM"/>
    <property type="match status" value="1"/>
</dbReference>
<dbReference type="OrthoDB" id="429711at2759"/>
<dbReference type="Proteomes" id="UP000077154">
    <property type="component" value="Unassembled WGS sequence"/>
</dbReference>
<evidence type="ECO:0000256" key="3">
    <source>
        <dbReference type="ARBA" id="ARBA00022664"/>
    </source>
</evidence>
<keyword evidence="6" id="KW-0007">Acetylation</keyword>
<dbReference type="GO" id="GO:0000398">
    <property type="term" value="P:mRNA splicing, via spliceosome"/>
    <property type="evidence" value="ECO:0007669"/>
    <property type="project" value="TreeGrafter"/>
</dbReference>
<dbReference type="InterPro" id="IPR047575">
    <property type="entry name" value="Sm"/>
</dbReference>
<accession>A0A177ACX3</accession>
<dbReference type="SUPFAM" id="SSF50182">
    <property type="entry name" value="Sm-like ribonucleoproteins"/>
    <property type="match status" value="1"/>
</dbReference>
<feature type="domain" description="Sm" evidence="10">
    <location>
        <begin position="174"/>
        <end position="246"/>
    </location>
</feature>
<keyword evidence="4" id="KW-0747">Spliceosome</keyword>
<evidence type="ECO:0000256" key="4">
    <source>
        <dbReference type="ARBA" id="ARBA00022728"/>
    </source>
</evidence>
<dbReference type="PANTHER" id="PTHR20971:SF0">
    <property type="entry name" value="U6 SNRNA-ASSOCIATED SM-LIKE PROTEIN LSM5"/>
    <property type="match status" value="1"/>
</dbReference>
<dbReference type="AlphaFoldDB" id="A0A177ACX3"/>
<keyword evidence="7" id="KW-0508">mRNA splicing</keyword>
<dbReference type="Pfam" id="PF01423">
    <property type="entry name" value="LSM"/>
    <property type="match status" value="1"/>
</dbReference>
<dbReference type="GO" id="GO:0005681">
    <property type="term" value="C:spliceosomal complex"/>
    <property type="evidence" value="ECO:0007669"/>
    <property type="project" value="UniProtKB-KW"/>
</dbReference>
<keyword evidence="9" id="KW-0687">Ribonucleoprotein</keyword>
<dbReference type="GO" id="GO:0046540">
    <property type="term" value="C:U4/U6 x U5 tri-snRNP complex"/>
    <property type="evidence" value="ECO:0007669"/>
    <property type="project" value="TreeGrafter"/>
</dbReference>
<keyword evidence="8" id="KW-0539">Nucleus</keyword>
<dbReference type="GO" id="GO:0005688">
    <property type="term" value="C:U6 snRNP"/>
    <property type="evidence" value="ECO:0007669"/>
    <property type="project" value="TreeGrafter"/>
</dbReference>
<comment type="similarity">
    <text evidence="2">Belongs to the snRNP Sm proteins family.</text>
</comment>
<gene>
    <name evidence="11" type="primary">LSM5</name>
    <name evidence="11" type="ORF">VC83_02912</name>
</gene>
<evidence type="ECO:0000256" key="5">
    <source>
        <dbReference type="ARBA" id="ARBA00022884"/>
    </source>
</evidence>
<dbReference type="FunFam" id="2.30.30.100:FF:000003">
    <property type="entry name" value="U6 snRNA-associated Sm-like protein LSm5"/>
    <property type="match status" value="1"/>
</dbReference>
<dbReference type="GO" id="GO:0003723">
    <property type="term" value="F:RNA binding"/>
    <property type="evidence" value="ECO:0007669"/>
    <property type="project" value="UniProtKB-KW"/>
</dbReference>
<dbReference type="SMART" id="SM00651">
    <property type="entry name" value="Sm"/>
    <property type="match status" value="1"/>
</dbReference>
<sequence>MSYDMGQTDAPASASAPTLKERIKARIISWRHDIDAHLRDFFHVSGGPYYYQVVKQEKVKRNGKKKKLRKKNPGNKFILINGVPYPKPSAYYPAPRLPSISTSSITSITSFRKQKKAEAKLRGERYVQPKHPYRTYRALNSHPVLSEKDKEAAADQHAVSHDDVDTITPACALTEIELIDRCVGSKIWVVMKTDKEFTGTLTGFDDYVNMVLEDVTEFDYTGATTKMEKILLNGNNICMARFPPLFLLLCPFSTFPLSLLVNPI</sequence>
<dbReference type="InterPro" id="IPR033871">
    <property type="entry name" value="LSm5"/>
</dbReference>
<evidence type="ECO:0000256" key="7">
    <source>
        <dbReference type="ARBA" id="ARBA00023187"/>
    </source>
</evidence>
<dbReference type="PANTHER" id="PTHR20971">
    <property type="entry name" value="U6 SNRNA-ASSOCIATED PROTEIN"/>
    <property type="match status" value="1"/>
</dbReference>
<dbReference type="InterPro" id="IPR001163">
    <property type="entry name" value="Sm_dom_euk/arc"/>
</dbReference>
<proteinExistence type="inferred from homology"/>
<comment type="subcellular location">
    <subcellularLocation>
        <location evidence="1">Nucleus</location>
    </subcellularLocation>
</comment>
<protein>
    <submittedName>
        <fullName evidence="11">RNA-binding protein lsm5</fullName>
    </submittedName>
</protein>
<evidence type="ECO:0000256" key="9">
    <source>
        <dbReference type="ARBA" id="ARBA00023274"/>
    </source>
</evidence>
<evidence type="ECO:0000259" key="10">
    <source>
        <dbReference type="PROSITE" id="PS52002"/>
    </source>
</evidence>
<dbReference type="VEuPathDB" id="FungiDB:GMDG_05112"/>
<name>A0A177ACX3_9PEZI</name>
<evidence type="ECO:0000256" key="8">
    <source>
        <dbReference type="ARBA" id="ARBA00023242"/>
    </source>
</evidence>
<dbReference type="GO" id="GO:1990726">
    <property type="term" value="C:Lsm1-7-Pat1 complex"/>
    <property type="evidence" value="ECO:0007669"/>
    <property type="project" value="TreeGrafter"/>
</dbReference>
<dbReference type="EMBL" id="KV441392">
    <property type="protein sequence ID" value="OAF59955.1"/>
    <property type="molecule type" value="Genomic_DNA"/>
</dbReference>
<keyword evidence="3" id="KW-0507">mRNA processing</keyword>
<evidence type="ECO:0000313" key="11">
    <source>
        <dbReference type="EMBL" id="OAF59955.1"/>
    </source>
</evidence>
<dbReference type="GeneID" id="36285989"/>
<reference evidence="11" key="1">
    <citation type="submission" date="2016-03" db="EMBL/GenBank/DDBJ databases">
        <title>Updated assembly of Pseudogymnoascus destructans, the fungus causing white-nose syndrome of bats.</title>
        <authorList>
            <person name="Palmer J.M."/>
            <person name="Drees K.P."/>
            <person name="Foster J.T."/>
            <person name="Lindner D.L."/>
        </authorList>
    </citation>
    <scope>NUCLEOTIDE SEQUENCE [LARGE SCALE GENOMIC DNA]</scope>
    <source>
        <strain evidence="11">20631-21</strain>
    </source>
</reference>
<keyword evidence="5" id="KW-0694">RNA-binding</keyword>
<evidence type="ECO:0000256" key="1">
    <source>
        <dbReference type="ARBA" id="ARBA00004123"/>
    </source>
</evidence>
<evidence type="ECO:0000256" key="6">
    <source>
        <dbReference type="ARBA" id="ARBA00022990"/>
    </source>
</evidence>